<dbReference type="Pfam" id="PF14004">
    <property type="entry name" value="DUF4227"/>
    <property type="match status" value="1"/>
</dbReference>
<keyword evidence="3" id="KW-1185">Reference proteome</keyword>
<keyword evidence="1" id="KW-1133">Transmembrane helix</keyword>
<accession>A0ABW2NKH8</accession>
<organism evidence="2 3">
    <name type="scientific">Fictibacillus iocasae</name>
    <dbReference type="NCBI Taxonomy" id="2715437"/>
    <lineage>
        <taxon>Bacteria</taxon>
        <taxon>Bacillati</taxon>
        <taxon>Bacillota</taxon>
        <taxon>Bacilli</taxon>
        <taxon>Bacillales</taxon>
        <taxon>Fictibacillaceae</taxon>
        <taxon>Fictibacillus</taxon>
    </lineage>
</organism>
<evidence type="ECO:0000256" key="1">
    <source>
        <dbReference type="SAM" id="Phobius"/>
    </source>
</evidence>
<name>A0ABW2NKH8_9BACL</name>
<dbReference type="RefSeq" id="WP_379747479.1">
    <property type="nucleotide sequence ID" value="NZ_JBHTCP010000011.1"/>
</dbReference>
<keyword evidence="1" id="KW-0812">Transmembrane</keyword>
<comment type="caution">
    <text evidence="2">The sequence shown here is derived from an EMBL/GenBank/DDBJ whole genome shotgun (WGS) entry which is preliminary data.</text>
</comment>
<feature type="transmembrane region" description="Helical" evidence="1">
    <location>
        <begin position="14"/>
        <end position="32"/>
    </location>
</feature>
<protein>
    <submittedName>
        <fullName evidence="2">YqzK family protein</fullName>
    </submittedName>
</protein>
<dbReference type="Proteomes" id="UP001596549">
    <property type="component" value="Unassembled WGS sequence"/>
</dbReference>
<gene>
    <name evidence="2" type="ORF">ACFQPF_05735</name>
</gene>
<reference evidence="3" key="1">
    <citation type="journal article" date="2019" name="Int. J. Syst. Evol. Microbiol.">
        <title>The Global Catalogue of Microorganisms (GCM) 10K type strain sequencing project: providing services to taxonomists for standard genome sequencing and annotation.</title>
        <authorList>
            <consortium name="The Broad Institute Genomics Platform"/>
            <consortium name="The Broad Institute Genome Sequencing Center for Infectious Disease"/>
            <person name="Wu L."/>
            <person name="Ma J."/>
        </authorList>
    </citation>
    <scope>NUCLEOTIDE SEQUENCE [LARGE SCALE GENOMIC DNA]</scope>
    <source>
        <strain evidence="3">NBRC 106396</strain>
    </source>
</reference>
<proteinExistence type="predicted"/>
<keyword evidence="1" id="KW-0472">Membrane</keyword>
<dbReference type="InterPro" id="IPR025321">
    <property type="entry name" value="DUF4227"/>
</dbReference>
<evidence type="ECO:0000313" key="2">
    <source>
        <dbReference type="EMBL" id="MFC7371170.1"/>
    </source>
</evidence>
<sequence length="75" mass="9182">MLDWLKLMWQTSKVFLAFSVCTLMFYFGLQWLNREYENYHRYDEPNGRAVKVFNQTSETEGHLLERLKFFYQSGE</sequence>
<dbReference type="EMBL" id="JBHTCP010000011">
    <property type="protein sequence ID" value="MFC7371170.1"/>
    <property type="molecule type" value="Genomic_DNA"/>
</dbReference>
<evidence type="ECO:0000313" key="3">
    <source>
        <dbReference type="Proteomes" id="UP001596549"/>
    </source>
</evidence>